<keyword evidence="2" id="KW-1185">Reference proteome</keyword>
<dbReference type="Proteomes" id="UP000546701">
    <property type="component" value="Unassembled WGS sequence"/>
</dbReference>
<name>A0A7W9BTH1_9SPHN</name>
<proteinExistence type="predicted"/>
<dbReference type="RefSeq" id="WP_157176015.1">
    <property type="nucleotide sequence ID" value="NZ_BMJP01000003.1"/>
</dbReference>
<sequence length="459" mass="51914">MPVPPIARPVAALAVRRGAKIGKQARSHAIGHRLRCVYFSVPIPSAMLGWQYRRKSFVMDRAPYDVKRCRAEWTQRTWRTPAGQTKDSYLSDVHLIKFRYDGFVTRILRGGSGMAVRRDLVFVLGMGRCGTSALTQVLALCGAHLPDDLLGASVGNPHGHFEPAEALALNSQFLAQFGLTWYDPTLRLQRDTTMNPLLREAFIVQIEAFLQRYADRPLLVIKEPRIAGLSEYWFEAARRGGWTIKVIVPVRHPIEVARSLAARDGIGHEFSFALWLKYTMLAEQVSRSVPRVFVGYAHLMADWKREVGRIATALDIRINRRRTKAVGAFLEQDMRHHVADAAQPIDNGLIAALYGWLIAACEDKAPNNGDIDRLRDIYFDTERLLRRSMDEQRRSDVPIVVERAQPRLPPLLDALINEFNEQGYLATNPDVRAAVVEGRHASGLEHWMTFGYNEGRRSA</sequence>
<dbReference type="SUPFAM" id="SSF52540">
    <property type="entry name" value="P-loop containing nucleoside triphosphate hydrolases"/>
    <property type="match status" value="1"/>
</dbReference>
<accession>A0A7W9BTH1</accession>
<evidence type="ECO:0008006" key="3">
    <source>
        <dbReference type="Google" id="ProtNLM"/>
    </source>
</evidence>
<dbReference type="OrthoDB" id="9816424at2"/>
<organism evidence="1 2">
    <name type="scientific">Sphingomonas prati</name>
    <dbReference type="NCBI Taxonomy" id="1843237"/>
    <lineage>
        <taxon>Bacteria</taxon>
        <taxon>Pseudomonadati</taxon>
        <taxon>Pseudomonadota</taxon>
        <taxon>Alphaproteobacteria</taxon>
        <taxon>Sphingomonadales</taxon>
        <taxon>Sphingomonadaceae</taxon>
        <taxon>Sphingomonas</taxon>
    </lineage>
</organism>
<protein>
    <recommendedName>
        <fullName evidence="3">Sulfotransferase family protein</fullName>
    </recommendedName>
</protein>
<dbReference type="AlphaFoldDB" id="A0A7W9BTH1"/>
<dbReference type="EMBL" id="JACIJR010000005">
    <property type="protein sequence ID" value="MBB5729831.1"/>
    <property type="molecule type" value="Genomic_DNA"/>
</dbReference>
<reference evidence="1 2" key="1">
    <citation type="submission" date="2020-08" db="EMBL/GenBank/DDBJ databases">
        <title>Genomic Encyclopedia of Type Strains, Phase IV (KMG-IV): sequencing the most valuable type-strain genomes for metagenomic binning, comparative biology and taxonomic classification.</title>
        <authorList>
            <person name="Goeker M."/>
        </authorList>
    </citation>
    <scope>NUCLEOTIDE SEQUENCE [LARGE SCALE GENOMIC DNA]</scope>
    <source>
        <strain evidence="1 2">DSM 103336</strain>
    </source>
</reference>
<dbReference type="Gene3D" id="3.40.50.300">
    <property type="entry name" value="P-loop containing nucleotide triphosphate hydrolases"/>
    <property type="match status" value="1"/>
</dbReference>
<comment type="caution">
    <text evidence="1">The sequence shown here is derived from an EMBL/GenBank/DDBJ whole genome shotgun (WGS) entry which is preliminary data.</text>
</comment>
<dbReference type="InterPro" id="IPR027417">
    <property type="entry name" value="P-loop_NTPase"/>
</dbReference>
<evidence type="ECO:0000313" key="1">
    <source>
        <dbReference type="EMBL" id="MBB5729831.1"/>
    </source>
</evidence>
<evidence type="ECO:0000313" key="2">
    <source>
        <dbReference type="Proteomes" id="UP000546701"/>
    </source>
</evidence>
<gene>
    <name evidence="1" type="ORF">FHS99_002327</name>
</gene>